<proteinExistence type="predicted"/>
<organism evidence="2 3">
    <name type="scientific">Clostridium beijerinckii</name>
    <name type="common">Clostridium MP</name>
    <dbReference type="NCBI Taxonomy" id="1520"/>
    <lineage>
        <taxon>Bacteria</taxon>
        <taxon>Bacillati</taxon>
        <taxon>Bacillota</taxon>
        <taxon>Clostridia</taxon>
        <taxon>Eubacteriales</taxon>
        <taxon>Clostridiaceae</taxon>
        <taxon>Clostridium</taxon>
    </lineage>
</organism>
<protein>
    <submittedName>
        <fullName evidence="2">Helix-turn-helix transcriptional regulator</fullName>
    </submittedName>
</protein>
<dbReference type="GO" id="GO:0003677">
    <property type="term" value="F:DNA binding"/>
    <property type="evidence" value="ECO:0007669"/>
    <property type="project" value="InterPro"/>
</dbReference>
<gene>
    <name evidence="2" type="ORF">IS491_06140</name>
</gene>
<dbReference type="InterPro" id="IPR010982">
    <property type="entry name" value="Lambda_DNA-bd_dom_sf"/>
</dbReference>
<dbReference type="Proteomes" id="UP000631418">
    <property type="component" value="Unassembled WGS sequence"/>
</dbReference>
<dbReference type="PROSITE" id="PS50943">
    <property type="entry name" value="HTH_CROC1"/>
    <property type="match status" value="1"/>
</dbReference>
<dbReference type="InterPro" id="IPR001387">
    <property type="entry name" value="Cro/C1-type_HTH"/>
</dbReference>
<dbReference type="CDD" id="cd00093">
    <property type="entry name" value="HTH_XRE"/>
    <property type="match status" value="1"/>
</dbReference>
<dbReference type="SUPFAM" id="SSF47413">
    <property type="entry name" value="lambda repressor-like DNA-binding domains"/>
    <property type="match status" value="1"/>
</dbReference>
<evidence type="ECO:0000313" key="2">
    <source>
        <dbReference type="EMBL" id="MBF7808245.1"/>
    </source>
</evidence>
<dbReference type="EMBL" id="JADOEF010000001">
    <property type="protein sequence ID" value="MBF7808245.1"/>
    <property type="molecule type" value="Genomic_DNA"/>
</dbReference>
<evidence type="ECO:0000313" key="3">
    <source>
        <dbReference type="Proteomes" id="UP000631418"/>
    </source>
</evidence>
<dbReference type="SMART" id="SM00530">
    <property type="entry name" value="HTH_XRE"/>
    <property type="match status" value="1"/>
</dbReference>
<sequence length="67" mass="7441">MTYSKLKVERVKNNKTQDDLATDAKVCRTTISQIENGRVDNIQLGTLKKIATALGSSVEQLFLSNEN</sequence>
<dbReference type="RefSeq" id="WP_012061146.1">
    <property type="nucleotide sequence ID" value="NZ_CP073279.1"/>
</dbReference>
<evidence type="ECO:0000259" key="1">
    <source>
        <dbReference type="PROSITE" id="PS50943"/>
    </source>
</evidence>
<dbReference type="AlphaFoldDB" id="A0AAE2RMQ2"/>
<name>A0AAE2RMQ2_CLOBE</name>
<accession>A0AAE2RMQ2</accession>
<feature type="domain" description="HTH cro/C1-type" evidence="1">
    <location>
        <begin position="6"/>
        <end position="61"/>
    </location>
</feature>
<dbReference type="Pfam" id="PF01381">
    <property type="entry name" value="HTH_3"/>
    <property type="match status" value="1"/>
</dbReference>
<dbReference type="Gene3D" id="1.10.260.40">
    <property type="entry name" value="lambda repressor-like DNA-binding domains"/>
    <property type="match status" value="1"/>
</dbReference>
<reference evidence="2" key="1">
    <citation type="submission" date="2020-11" db="EMBL/GenBank/DDBJ databases">
        <authorList>
            <person name="Thieme N."/>
            <person name="Liebl W."/>
            <person name="Zverlov V."/>
        </authorList>
    </citation>
    <scope>NUCLEOTIDE SEQUENCE</scope>
    <source>
        <strain evidence="2">NT08</strain>
    </source>
</reference>
<comment type="caution">
    <text evidence="2">The sequence shown here is derived from an EMBL/GenBank/DDBJ whole genome shotgun (WGS) entry which is preliminary data.</text>
</comment>